<accession>A0A953J6F3</accession>
<dbReference type="EMBL" id="JAIOIV010000105">
    <property type="protein sequence ID" value="MBZ0157121.1"/>
    <property type="molecule type" value="Genomic_DNA"/>
</dbReference>
<gene>
    <name evidence="2" type="ORF">K8I29_13025</name>
</gene>
<protein>
    <submittedName>
        <fullName evidence="2">DUF748 domain-containing protein</fullName>
    </submittedName>
</protein>
<sequence>MTFRERARSRIFQKRTLAIACSALVLFALIGFFLLPLVLKSILTGKLSAHLHRPVSIRAITFNPLTLSLSIRGIAIRERTGNETFFSCDELYLNLQSLSLIKGGPVIREVRLVRPYVHIVHNDDGTYSFSDLLEAEKDGTRHAAQKPFRFSLNNISLLSGSIDFRDSPKKRTHTVRGLTVSIPFISNLPYYVESYVEPRLEAVVNGNTLSLKGKTKPFAGSRETTLAFKADGISIPSYLAYSPVPLKFKMPSGLLDMNIGISFVQHKDKAPTLSLQGELGCREVRITDIRERPLFYVPLVSLGIGSSDLMAKKLHLSKVVVRSPEAILVREKTGKLNIRQILPEESAATRAATARPSSPEEASFVLDIDQARLTGGKITFSDLLTDKPFKTTLEHIEVSLDHFSNEKEKTAALSASLQSDTKEAVTLAATFSVNPAVVQGNFEIMQIGLKKYTPYYRDLVSFDIAEGEAGLASAFFAARKGDEYDLHLSGLASTVRSLKVRKRDEQEYFLSIPSASIRETWIDFGKRELIVGGFSSRKGRVVVTRLKDGGLNVQNLVPPSPGPAGSSPETTRRAPARKWLYDMRNIAIDDYTIEAEDLAPADPVTLSVERVRIRGNSISNRRGSRGRASLSCSVGNKGSFSASGTVGLDPLSASLKLAAKGIDITPLQPYMAERANLYLIEGNFSAEGRLSASYAEKEGVKATYFGEAMLSNFASVDTIHADDFLKWETLHFARMEVSYPFTLVKIDETSLSNFYSRIAINPDGTLNLQEILRKEEALQEAPVTEPAERRESGNPGMTSRKSMVSLNKVTLQGGALHFSDRFVKPGYSTNLTEIGGRVSGLSSEDGTFADVDVRGKLDNYAPLQISGRINPLREDLFVDLKADFRDMDLSTVTPYSGRHLGYTIQKGKLAFSLQYFIVKKRLESQNNIFLDQLTFGEKVESSEATELPVKLAIALLKNRKGEISLDLPVTGQIDDPKFKVGRIILKMLMNLLAKAATSPFSLLGALFGGGEELSALEFDYGSSGITEAGAKKLDTLVRALSERPAVNLEIGGYVESEKDREGLRHYLFNKKLKAQKLKEMVRKGDAPLSVDDIMIEPAERPVYLKMAYREEKFPKPRNFIGMVKDLPAPEMEKLMLTHIKITDEDLRQLAADRALKVRDYLLKSGAIEQKRIFLITPKSLLPEKKKTMRDSRVDFTLK</sequence>
<reference evidence="2" key="1">
    <citation type="journal article" date="2021" name="bioRxiv">
        <title>Unraveling nitrogen, sulfur and carbon metabolic pathways and microbial community transcriptional responses to substrate deprivation and toxicity stresses in a bioreactor mimicking anoxic brackish coastal sediment conditions.</title>
        <authorList>
            <person name="Martins P.D."/>
            <person name="Echeveste M.J."/>
            <person name="Arshad A."/>
            <person name="Kurth J."/>
            <person name="Ouboter H."/>
            <person name="Jetten M.S.M."/>
            <person name="Welte C.U."/>
        </authorList>
    </citation>
    <scope>NUCLEOTIDE SEQUENCE</scope>
    <source>
        <strain evidence="2">MAG_39</strain>
    </source>
</reference>
<evidence type="ECO:0000313" key="2">
    <source>
        <dbReference type="EMBL" id="MBZ0157121.1"/>
    </source>
</evidence>
<dbReference type="Pfam" id="PF05359">
    <property type="entry name" value="DUF748"/>
    <property type="match status" value="3"/>
</dbReference>
<dbReference type="InterPro" id="IPR036737">
    <property type="entry name" value="OmpA-like_sf"/>
</dbReference>
<dbReference type="PANTHER" id="PTHR30441:SF8">
    <property type="entry name" value="DUF748 DOMAIN-CONTAINING PROTEIN"/>
    <property type="match status" value="1"/>
</dbReference>
<comment type="caution">
    <text evidence="2">The sequence shown here is derived from an EMBL/GenBank/DDBJ whole genome shotgun (WGS) entry which is preliminary data.</text>
</comment>
<dbReference type="Gene3D" id="3.30.1330.60">
    <property type="entry name" value="OmpA-like domain"/>
    <property type="match status" value="1"/>
</dbReference>
<organism evidence="2 3">
    <name type="scientific">Candidatus Nitrobium versatile</name>
    <dbReference type="NCBI Taxonomy" id="2884831"/>
    <lineage>
        <taxon>Bacteria</taxon>
        <taxon>Pseudomonadati</taxon>
        <taxon>Nitrospirota</taxon>
        <taxon>Nitrospiria</taxon>
        <taxon>Nitrospirales</taxon>
        <taxon>Nitrospiraceae</taxon>
        <taxon>Candidatus Nitrobium</taxon>
    </lineage>
</organism>
<dbReference type="AlphaFoldDB" id="A0A953J6F3"/>
<dbReference type="InterPro" id="IPR008023">
    <property type="entry name" value="DUF748"/>
</dbReference>
<feature type="region of interest" description="Disordered" evidence="1">
    <location>
        <begin position="553"/>
        <end position="573"/>
    </location>
</feature>
<dbReference type="Proteomes" id="UP000705867">
    <property type="component" value="Unassembled WGS sequence"/>
</dbReference>
<proteinExistence type="predicted"/>
<dbReference type="PANTHER" id="PTHR30441">
    <property type="entry name" value="DUF748 DOMAIN-CONTAINING PROTEIN"/>
    <property type="match status" value="1"/>
</dbReference>
<dbReference type="GO" id="GO:0005886">
    <property type="term" value="C:plasma membrane"/>
    <property type="evidence" value="ECO:0007669"/>
    <property type="project" value="TreeGrafter"/>
</dbReference>
<evidence type="ECO:0000256" key="1">
    <source>
        <dbReference type="SAM" id="MobiDB-lite"/>
    </source>
</evidence>
<feature type="region of interest" description="Disordered" evidence="1">
    <location>
        <begin position="777"/>
        <end position="800"/>
    </location>
</feature>
<name>A0A953J6F3_9BACT</name>
<evidence type="ECO:0000313" key="3">
    <source>
        <dbReference type="Proteomes" id="UP000705867"/>
    </source>
</evidence>
<reference evidence="2" key="2">
    <citation type="submission" date="2021-08" db="EMBL/GenBank/DDBJ databases">
        <authorList>
            <person name="Dalcin Martins P."/>
        </authorList>
    </citation>
    <scope>NUCLEOTIDE SEQUENCE</scope>
    <source>
        <strain evidence="2">MAG_39</strain>
    </source>
</reference>
<dbReference type="InterPro" id="IPR052894">
    <property type="entry name" value="AsmA-related"/>
</dbReference>
<dbReference type="GO" id="GO:0090313">
    <property type="term" value="P:regulation of protein targeting to membrane"/>
    <property type="evidence" value="ECO:0007669"/>
    <property type="project" value="TreeGrafter"/>
</dbReference>